<keyword evidence="2 5" id="KW-0479">Metal-binding</keyword>
<dbReference type="InterPro" id="IPR000923">
    <property type="entry name" value="BlueCu_1"/>
</dbReference>
<dbReference type="PANTHER" id="PTHR36507">
    <property type="entry name" value="BLL1555 PROTEIN"/>
    <property type="match status" value="1"/>
</dbReference>
<proteinExistence type="predicted"/>
<dbReference type="InterPro" id="IPR002387">
    <property type="entry name" value="Plastocyanin"/>
</dbReference>
<dbReference type="Pfam" id="PF00127">
    <property type="entry name" value="Copper-bind"/>
    <property type="match status" value="1"/>
</dbReference>
<feature type="binding site" evidence="5">
    <location>
        <position position="506"/>
    </location>
    <ligand>
        <name>Cu cation</name>
        <dbReference type="ChEBI" id="CHEBI:23378"/>
    </ligand>
</feature>
<sequence length="517" mass="56522">MPSPDRYRAISVDSFLPPLPYLRQLRLFRLNVTIKKNLIFCVQGWRYPMRPAACVVGSLMILVFIGLGCQTAPRSPAVCPADRPCPVSERAVGPCGAVEEKELLQEELVSMAPYLGYLESHGGLGQPFALLGGPIQVSVNQNGGDVLLALPDYRRLDPQVFGTRHFPRAFAGTPIITGVPFQMRETEGKFLGRGEEYTKLGALSPFGDKYLVLPEGTLTVEAMDVTATDAAATQDFVRFEANLKDSAGNTYTIRTSNVLPHGVEYPVFGGVVTNHIVNGSSGIGTPLMPTEFAYLAFWGIGETLKNGEVTDSGILVHGMLTEHVRTADGRLAFDDEVTPTRLHMRVLAPPVVIRDGKFEEKPVQTGFLLPDGEELSFWHVMFDTLELDAQRLPVRSVSLMRDGGMSLQSAAGKPAVVVEMDDRLRYAPSPVTIQSGQTIQWVNRSRLTHTVTADASLAIDKSHVQLPEGARPFNSGNIRPKESFSYTFTVPGAYRYFCIPHEANGMIGEITVQKAGQ</sequence>
<keyword evidence="3" id="KW-0249">Electron transport</keyword>
<keyword evidence="4 5" id="KW-0186">Copper</keyword>
<gene>
    <name evidence="7" type="ORF">C4520_06230</name>
</gene>
<dbReference type="GO" id="GO:0005507">
    <property type="term" value="F:copper ion binding"/>
    <property type="evidence" value="ECO:0007669"/>
    <property type="project" value="InterPro"/>
</dbReference>
<dbReference type="InterPro" id="IPR008972">
    <property type="entry name" value="Cupredoxin"/>
</dbReference>
<evidence type="ECO:0000256" key="5">
    <source>
        <dbReference type="PIRSR" id="PIRSR602387-1"/>
    </source>
</evidence>
<evidence type="ECO:0000256" key="4">
    <source>
        <dbReference type="ARBA" id="ARBA00023008"/>
    </source>
</evidence>
<dbReference type="PANTHER" id="PTHR36507:SF1">
    <property type="entry name" value="BLL1555 PROTEIN"/>
    <property type="match status" value="1"/>
</dbReference>
<feature type="binding site" evidence="5">
    <location>
        <position position="449"/>
    </location>
    <ligand>
        <name>Cu cation</name>
        <dbReference type="ChEBI" id="CHEBI:23378"/>
    </ligand>
</feature>
<protein>
    <recommendedName>
        <fullName evidence="6">Blue (type 1) copper domain-containing protein</fullName>
    </recommendedName>
</protein>
<feature type="domain" description="Blue (type 1) copper" evidence="6">
    <location>
        <begin position="420"/>
        <end position="513"/>
    </location>
</feature>
<organism evidence="7 8">
    <name type="scientific">Abyssobacteria bacterium (strain SURF_5)</name>
    <dbReference type="NCBI Taxonomy" id="2093360"/>
    <lineage>
        <taxon>Bacteria</taxon>
        <taxon>Pseudomonadati</taxon>
        <taxon>Candidatus Hydrogenedentota</taxon>
        <taxon>Candidatus Abyssobacteria</taxon>
    </lineage>
</organism>
<evidence type="ECO:0000256" key="2">
    <source>
        <dbReference type="ARBA" id="ARBA00022723"/>
    </source>
</evidence>
<dbReference type="InterPro" id="IPR028871">
    <property type="entry name" value="BlueCu_1_BS"/>
</dbReference>
<evidence type="ECO:0000256" key="3">
    <source>
        <dbReference type="ARBA" id="ARBA00022982"/>
    </source>
</evidence>
<feature type="binding site" evidence="5">
    <location>
        <position position="498"/>
    </location>
    <ligand>
        <name>Cu cation</name>
        <dbReference type="ChEBI" id="CHEBI:23378"/>
    </ligand>
</feature>
<feature type="binding site" evidence="5">
    <location>
        <position position="501"/>
    </location>
    <ligand>
        <name>Cu cation</name>
        <dbReference type="ChEBI" id="CHEBI:23378"/>
    </ligand>
</feature>
<dbReference type="GO" id="GO:0009055">
    <property type="term" value="F:electron transfer activity"/>
    <property type="evidence" value="ECO:0007669"/>
    <property type="project" value="InterPro"/>
</dbReference>
<name>A0A3A4NSK4_ABYX5</name>
<dbReference type="Proteomes" id="UP000265882">
    <property type="component" value="Unassembled WGS sequence"/>
</dbReference>
<comment type="cofactor">
    <cofactor evidence="5">
        <name>Cu(2+)</name>
        <dbReference type="ChEBI" id="CHEBI:29036"/>
    </cofactor>
    <text evidence="5">The crystal structure with reduced Cu(1+) has also been determined.</text>
</comment>
<reference evidence="7 8" key="1">
    <citation type="journal article" date="2017" name="ISME J.">
        <title>Energy and carbon metabolisms in a deep terrestrial subsurface fluid microbial community.</title>
        <authorList>
            <person name="Momper L."/>
            <person name="Jungbluth S.P."/>
            <person name="Lee M.D."/>
            <person name="Amend J.P."/>
        </authorList>
    </citation>
    <scope>NUCLEOTIDE SEQUENCE [LARGE SCALE GENOMIC DNA]</scope>
    <source>
        <strain evidence="7">SURF_5</strain>
    </source>
</reference>
<dbReference type="InterPro" id="IPR052721">
    <property type="entry name" value="ET_Amicyanin"/>
</dbReference>
<dbReference type="PROSITE" id="PS00196">
    <property type="entry name" value="COPPER_BLUE"/>
    <property type="match status" value="1"/>
</dbReference>
<dbReference type="PRINTS" id="PR00157">
    <property type="entry name" value="PLASTOCYANIN"/>
</dbReference>
<evidence type="ECO:0000259" key="6">
    <source>
        <dbReference type="Pfam" id="PF00127"/>
    </source>
</evidence>
<dbReference type="AlphaFoldDB" id="A0A3A4NSK4"/>
<evidence type="ECO:0000256" key="1">
    <source>
        <dbReference type="ARBA" id="ARBA00022448"/>
    </source>
</evidence>
<keyword evidence="1" id="KW-0813">Transport</keyword>
<comment type="caution">
    <text evidence="7">The sequence shown here is derived from an EMBL/GenBank/DDBJ whole genome shotgun (WGS) entry which is preliminary data.</text>
</comment>
<evidence type="ECO:0000313" key="7">
    <source>
        <dbReference type="EMBL" id="RJP23548.1"/>
    </source>
</evidence>
<dbReference type="SUPFAM" id="SSF49503">
    <property type="entry name" value="Cupredoxins"/>
    <property type="match status" value="1"/>
</dbReference>
<evidence type="ECO:0000313" key="8">
    <source>
        <dbReference type="Proteomes" id="UP000265882"/>
    </source>
</evidence>
<dbReference type="EMBL" id="QZKU01000045">
    <property type="protein sequence ID" value="RJP23548.1"/>
    <property type="molecule type" value="Genomic_DNA"/>
</dbReference>
<accession>A0A3A4NSK4</accession>
<dbReference type="Gene3D" id="2.60.40.420">
    <property type="entry name" value="Cupredoxins - blue copper proteins"/>
    <property type="match status" value="1"/>
</dbReference>